<proteinExistence type="predicted"/>
<sequence>MKKKLPVLLLSASLMAACSAQTDLPMIGGEKDAHGCLSSTGASYSVLKQSCVQWFNVADIKLTDPNNETLAVYVILSEDKMLAEVNAADLPENTILQAVKGGYVSKDKKVRLKKVGHEWKIYK</sequence>
<protein>
    <recommendedName>
        <fullName evidence="4">Lipoprotein</fullName>
    </recommendedName>
</protein>
<name>A0A2U8FIB1_9PAST</name>
<evidence type="ECO:0008006" key="4">
    <source>
        <dbReference type="Google" id="ProtNLM"/>
    </source>
</evidence>
<feature type="chain" id="PRO_5015965624" description="Lipoprotein" evidence="1">
    <location>
        <begin position="21"/>
        <end position="123"/>
    </location>
</feature>
<feature type="signal peptide" evidence="1">
    <location>
        <begin position="1"/>
        <end position="20"/>
    </location>
</feature>
<organism evidence="2 3">
    <name type="scientific">Actinobacillus porcitonsillarum</name>
    <dbReference type="NCBI Taxonomy" id="189834"/>
    <lineage>
        <taxon>Bacteria</taxon>
        <taxon>Pseudomonadati</taxon>
        <taxon>Pseudomonadota</taxon>
        <taxon>Gammaproteobacteria</taxon>
        <taxon>Pasteurellales</taxon>
        <taxon>Pasteurellaceae</taxon>
        <taxon>Actinobacillus</taxon>
    </lineage>
</organism>
<dbReference type="KEGG" id="apor:DDU33_04165"/>
<keyword evidence="1" id="KW-0732">Signal</keyword>
<keyword evidence="3" id="KW-1185">Reference proteome</keyword>
<dbReference type="AlphaFoldDB" id="A0A2U8FIB1"/>
<gene>
    <name evidence="2" type="ORF">DDU33_04165</name>
</gene>
<dbReference type="Proteomes" id="UP000244920">
    <property type="component" value="Chromosome"/>
</dbReference>
<evidence type="ECO:0000313" key="2">
    <source>
        <dbReference type="EMBL" id="AWI50730.1"/>
    </source>
</evidence>
<evidence type="ECO:0000313" key="3">
    <source>
        <dbReference type="Proteomes" id="UP000244920"/>
    </source>
</evidence>
<dbReference type="RefSeq" id="WP_108923337.1">
    <property type="nucleotide sequence ID" value="NZ_CP029206.1"/>
</dbReference>
<accession>A0A2U8FIB1</accession>
<dbReference type="PROSITE" id="PS51257">
    <property type="entry name" value="PROKAR_LIPOPROTEIN"/>
    <property type="match status" value="1"/>
</dbReference>
<evidence type="ECO:0000256" key="1">
    <source>
        <dbReference type="SAM" id="SignalP"/>
    </source>
</evidence>
<dbReference type="EMBL" id="CP029206">
    <property type="protein sequence ID" value="AWI50730.1"/>
    <property type="molecule type" value="Genomic_DNA"/>
</dbReference>
<reference evidence="3" key="1">
    <citation type="submission" date="2018-05" db="EMBL/GenBank/DDBJ databases">
        <title>Complete genome sequence of Actinobacillus porcitonsillarum reference strain 9953L55 (CCUG 46996).</title>
        <authorList>
            <person name="Dona V."/>
            <person name="Perreten V."/>
        </authorList>
    </citation>
    <scope>NUCLEOTIDE SEQUENCE [LARGE SCALE GENOMIC DNA]</scope>
    <source>
        <strain evidence="3">9953L55</strain>
    </source>
</reference>